<sequence>MNQTTASQRRSGSASKRKKSQRNLANSTKPTQRLILHPPKLPQQPKLVLRSSKQSLSNRTNGDWMSYSLIGNGSDASYNYSDICTVQAVMKYFNGRSSAPSTIDDVEGKHKDVAMSTEPIPDDRTPAELEMNGILQEALDCHHCDNAINFNPETMESDIRHGIYRCSQDPPFVLNRPCEEVAPDEIPQEVLEPGYIRLATDAQHKRYLEQVQKNIARNRENNTFTVMGDVDQGYETKFAVYCVDYHIHQHYLHRRSALNLCRTNDEMDDIRYWKYKLALWTAHQHSPFRPDSLDEADQTIAHGYNANVDVKPMSLLPTEAAEFSLTNPYTTTPSTSPASSTFSSPQSSPSTAASSPPGPSSFRLPPPSILPWPKQEFSISSQITLHRRLTNPRERAARVRAAHKRFQNIMNTRALQRHENLAKAEREAALAWHRWQQGTDGPLAIARDGDIGRLLQHYER</sequence>
<feature type="compositionally biased region" description="Pro residues" evidence="1">
    <location>
        <begin position="356"/>
        <end position="367"/>
    </location>
</feature>
<dbReference type="AlphaFoldDB" id="A0A0U1LW78"/>
<feature type="compositionally biased region" description="Low complexity" evidence="1">
    <location>
        <begin position="1"/>
        <end position="14"/>
    </location>
</feature>
<evidence type="ECO:0000313" key="3">
    <source>
        <dbReference type="Proteomes" id="UP000054383"/>
    </source>
</evidence>
<dbReference type="EMBL" id="CVMT01000003">
    <property type="protein sequence ID" value="CRG87667.1"/>
    <property type="molecule type" value="Genomic_DNA"/>
</dbReference>
<feature type="region of interest" description="Disordered" evidence="1">
    <location>
        <begin position="1"/>
        <end position="43"/>
    </location>
</feature>
<dbReference type="OrthoDB" id="4226302at2759"/>
<name>A0A0U1LW78_TALIS</name>
<evidence type="ECO:0000313" key="2">
    <source>
        <dbReference type="EMBL" id="CRG87667.1"/>
    </source>
</evidence>
<gene>
    <name evidence="2" type="ORF">PISL3812_04687</name>
</gene>
<proteinExistence type="predicted"/>
<dbReference type="OMA" id="DIRHGIY"/>
<organism evidence="2 3">
    <name type="scientific">Talaromyces islandicus</name>
    <name type="common">Penicillium islandicum</name>
    <dbReference type="NCBI Taxonomy" id="28573"/>
    <lineage>
        <taxon>Eukaryota</taxon>
        <taxon>Fungi</taxon>
        <taxon>Dikarya</taxon>
        <taxon>Ascomycota</taxon>
        <taxon>Pezizomycotina</taxon>
        <taxon>Eurotiomycetes</taxon>
        <taxon>Eurotiomycetidae</taxon>
        <taxon>Eurotiales</taxon>
        <taxon>Trichocomaceae</taxon>
        <taxon>Talaromyces</taxon>
        <taxon>Talaromyces sect. Islandici</taxon>
    </lineage>
</organism>
<feature type="region of interest" description="Disordered" evidence="1">
    <location>
        <begin position="326"/>
        <end position="367"/>
    </location>
</feature>
<accession>A0A0U1LW78</accession>
<protein>
    <submittedName>
        <fullName evidence="2">Uncharacterized protein</fullName>
    </submittedName>
</protein>
<evidence type="ECO:0000256" key="1">
    <source>
        <dbReference type="SAM" id="MobiDB-lite"/>
    </source>
</evidence>
<keyword evidence="3" id="KW-1185">Reference proteome</keyword>
<dbReference type="Proteomes" id="UP000054383">
    <property type="component" value="Unassembled WGS sequence"/>
</dbReference>
<feature type="compositionally biased region" description="Low complexity" evidence="1">
    <location>
        <begin position="326"/>
        <end position="355"/>
    </location>
</feature>
<reference evidence="2 3" key="1">
    <citation type="submission" date="2015-04" db="EMBL/GenBank/DDBJ databases">
        <authorList>
            <person name="Syromyatnikov M.Y."/>
            <person name="Popov V.N."/>
        </authorList>
    </citation>
    <scope>NUCLEOTIDE SEQUENCE [LARGE SCALE GENOMIC DNA]</scope>
    <source>
        <strain evidence="2">WF-38-12</strain>
    </source>
</reference>